<keyword evidence="4" id="KW-1185">Reference proteome</keyword>
<dbReference type="AlphaFoldDB" id="A0AAJ6VZ57"/>
<evidence type="ECO:0000256" key="2">
    <source>
        <dbReference type="SAM" id="MobiDB-lite"/>
    </source>
</evidence>
<feature type="compositionally biased region" description="Low complexity" evidence="2">
    <location>
        <begin position="98"/>
        <end position="112"/>
    </location>
</feature>
<accession>A0AAJ6VZ57</accession>
<sequence>MRSFAVIATFLLVAQAQAFDAKETIQCIQNHMQTALNNSFDDIGDRFDNIDGHRQELTKSLRNELEEIRDTFQENLEKRMQEIDTNCDEEEGMINKAKCASASESRSSSLPARKLQPLSNPHPRPSTATPRTSVVRAWTP</sequence>
<gene>
    <name evidence="5" type="primary">LOC108863626</name>
</gene>
<dbReference type="KEGG" id="goe:108863626"/>
<keyword evidence="1" id="KW-0175">Coiled coil</keyword>
<feature type="chain" id="PRO_5042464583" evidence="3">
    <location>
        <begin position="19"/>
        <end position="140"/>
    </location>
</feature>
<feature type="region of interest" description="Disordered" evidence="2">
    <location>
        <begin position="98"/>
        <end position="140"/>
    </location>
</feature>
<keyword evidence="3" id="KW-0732">Signal</keyword>
<evidence type="ECO:0000256" key="3">
    <source>
        <dbReference type="SAM" id="SignalP"/>
    </source>
</evidence>
<name>A0AAJ6VZ57_9ACAR</name>
<organism evidence="4 5">
    <name type="scientific">Galendromus occidentalis</name>
    <name type="common">western predatory mite</name>
    <dbReference type="NCBI Taxonomy" id="34638"/>
    <lineage>
        <taxon>Eukaryota</taxon>
        <taxon>Metazoa</taxon>
        <taxon>Ecdysozoa</taxon>
        <taxon>Arthropoda</taxon>
        <taxon>Chelicerata</taxon>
        <taxon>Arachnida</taxon>
        <taxon>Acari</taxon>
        <taxon>Parasitiformes</taxon>
        <taxon>Mesostigmata</taxon>
        <taxon>Gamasina</taxon>
        <taxon>Phytoseioidea</taxon>
        <taxon>Phytoseiidae</taxon>
        <taxon>Typhlodrominae</taxon>
        <taxon>Galendromus</taxon>
    </lineage>
</organism>
<evidence type="ECO:0000313" key="4">
    <source>
        <dbReference type="Proteomes" id="UP000694867"/>
    </source>
</evidence>
<evidence type="ECO:0000313" key="5">
    <source>
        <dbReference type="RefSeq" id="XP_003745264.1"/>
    </source>
</evidence>
<dbReference type="RefSeq" id="XP_003745264.1">
    <property type="nucleotide sequence ID" value="XM_003745216.1"/>
</dbReference>
<feature type="coiled-coil region" evidence="1">
    <location>
        <begin position="54"/>
        <end position="93"/>
    </location>
</feature>
<proteinExistence type="predicted"/>
<dbReference type="Proteomes" id="UP000694867">
    <property type="component" value="Unplaced"/>
</dbReference>
<dbReference type="GeneID" id="108863626"/>
<feature type="signal peptide" evidence="3">
    <location>
        <begin position="1"/>
        <end position="18"/>
    </location>
</feature>
<reference evidence="5" key="1">
    <citation type="submission" date="2025-08" db="UniProtKB">
        <authorList>
            <consortium name="RefSeq"/>
        </authorList>
    </citation>
    <scope>IDENTIFICATION</scope>
</reference>
<evidence type="ECO:0000256" key="1">
    <source>
        <dbReference type="SAM" id="Coils"/>
    </source>
</evidence>
<protein>
    <submittedName>
        <fullName evidence="5">Uncharacterized protein LOC108863626</fullName>
    </submittedName>
</protein>